<dbReference type="PaxDb" id="67767-A0A0J7KBX3"/>
<dbReference type="AlphaFoldDB" id="A0A0J7KBX3"/>
<comment type="caution">
    <text evidence="1">The sequence shown here is derived from an EMBL/GenBank/DDBJ whole genome shotgun (WGS) entry which is preliminary data.</text>
</comment>
<evidence type="ECO:0000313" key="2">
    <source>
        <dbReference type="Proteomes" id="UP000036403"/>
    </source>
</evidence>
<dbReference type="Proteomes" id="UP000036403">
    <property type="component" value="Unassembled WGS sequence"/>
</dbReference>
<proteinExistence type="predicted"/>
<reference evidence="1 2" key="1">
    <citation type="submission" date="2015-04" db="EMBL/GenBank/DDBJ databases">
        <title>Lasius niger genome sequencing.</title>
        <authorList>
            <person name="Konorov E.A."/>
            <person name="Nikitin M.A."/>
            <person name="Kirill M.V."/>
            <person name="Chang P."/>
        </authorList>
    </citation>
    <scope>NUCLEOTIDE SEQUENCE [LARGE SCALE GENOMIC DNA]</scope>
    <source>
        <tissue evidence="1">Whole</tissue>
    </source>
</reference>
<dbReference type="STRING" id="67767.A0A0J7KBX3"/>
<name>A0A0J7KBX3_LASNI</name>
<dbReference type="OrthoDB" id="6753017at2759"/>
<evidence type="ECO:0000313" key="1">
    <source>
        <dbReference type="EMBL" id="KMQ87741.1"/>
    </source>
</evidence>
<accession>A0A0J7KBX3</accession>
<sequence>MDRIYECLEENKDQCQFSLRELSNVVENPPSDGTIKKKLTEKYGEDIVITSLVGRTSIICFRNHQVLLDSWYQDKKHDEAAERLRIVRTADAIISEDISTKIYDTDNYPNPEKFLDTSEGDVPETLKIFLKEVILKHKPLGCCASYAEAGTFQLSAVLHPDMDMKSFSSICR</sequence>
<gene>
    <name evidence="1" type="ORF">RF55_12897</name>
</gene>
<protein>
    <submittedName>
        <fullName evidence="1">Uncharacterized protein</fullName>
    </submittedName>
</protein>
<organism evidence="1 2">
    <name type="scientific">Lasius niger</name>
    <name type="common">Black garden ant</name>
    <dbReference type="NCBI Taxonomy" id="67767"/>
    <lineage>
        <taxon>Eukaryota</taxon>
        <taxon>Metazoa</taxon>
        <taxon>Ecdysozoa</taxon>
        <taxon>Arthropoda</taxon>
        <taxon>Hexapoda</taxon>
        <taxon>Insecta</taxon>
        <taxon>Pterygota</taxon>
        <taxon>Neoptera</taxon>
        <taxon>Endopterygota</taxon>
        <taxon>Hymenoptera</taxon>
        <taxon>Apocrita</taxon>
        <taxon>Aculeata</taxon>
        <taxon>Formicoidea</taxon>
        <taxon>Formicidae</taxon>
        <taxon>Formicinae</taxon>
        <taxon>Lasius</taxon>
        <taxon>Lasius</taxon>
    </lineage>
</organism>
<keyword evidence="2" id="KW-1185">Reference proteome</keyword>
<dbReference type="EMBL" id="LBMM01009991">
    <property type="protein sequence ID" value="KMQ87741.1"/>
    <property type="molecule type" value="Genomic_DNA"/>
</dbReference>